<dbReference type="Proteomes" id="UP001501169">
    <property type="component" value="Unassembled WGS sequence"/>
</dbReference>
<keyword evidence="4 5" id="KW-0067">ATP-binding</keyword>
<keyword evidence="3 5" id="KW-0347">Helicase</keyword>
<evidence type="ECO:0000313" key="7">
    <source>
        <dbReference type="EMBL" id="GAA0560578.1"/>
    </source>
</evidence>
<dbReference type="Gene3D" id="3.40.50.300">
    <property type="entry name" value="P-loop containing nucleotide triphosphate hydrolases"/>
    <property type="match status" value="2"/>
</dbReference>
<evidence type="ECO:0000256" key="5">
    <source>
        <dbReference type="PROSITE-ProRule" id="PRU00560"/>
    </source>
</evidence>
<dbReference type="Pfam" id="PF00580">
    <property type="entry name" value="UvrD-helicase"/>
    <property type="match status" value="1"/>
</dbReference>
<evidence type="ECO:0000256" key="1">
    <source>
        <dbReference type="ARBA" id="ARBA00022741"/>
    </source>
</evidence>
<comment type="caution">
    <text evidence="7">The sequence shown here is derived from an EMBL/GenBank/DDBJ whole genome shotgun (WGS) entry which is preliminary data.</text>
</comment>
<dbReference type="SUPFAM" id="SSF52540">
    <property type="entry name" value="P-loop containing nucleoside triphosphate hydrolases"/>
    <property type="match status" value="1"/>
</dbReference>
<dbReference type="RefSeq" id="WP_134059636.1">
    <property type="nucleotide sequence ID" value="NZ_BAAAEO010000004.1"/>
</dbReference>
<evidence type="ECO:0000313" key="8">
    <source>
        <dbReference type="Proteomes" id="UP001501169"/>
    </source>
</evidence>
<gene>
    <name evidence="7" type="ORF">GCM10009098_30850</name>
</gene>
<name>A0ABP3PC28_9GAMM</name>
<sequence>MRIRPPIDEPNSAFARTSLFHNEFLNDFFKKNELTNAIKTAHQRKINACTTVPQFQHVNNTAQVIDVITDHDIATEQEQLIANYVQNISAELVDIDYLTLAVDLTEKDICSLLSKEDGILRVKTKTRNSHLTVTSLAAKNKNKGFKKADTKPFFTKCFELKVDGDAYKYVNIYFADKSHPRNSGRTLPHNLEIEFIPSRFAPWMIDLVFSHLKSVLKTNRYPQLMNNSRVLRVDLGMNMFGVSQLFCFIDTINKKVSAGSCYPEDQNCLTMTTNLGSEDNSRASVYDKLAKELTKQFEEIVVGLQENINDLLEEIGGYNKAYSKLLPVARYEFKHEDEFYLTGDKKSGIGKKVTLHLDQLAQLKPEFGNTIFVKPSALQHVSPRILKKLVRDKSVDEMKKLRELFSAEDAYLKFDEEKVLAAFLPHLTQLQSSILAPQKVGFTSNFNYTQAVNEARDSLLPFQEILHERCSDQDEIITSDVQNIYVEGTPGSGKTTTMIKRISYLIEQKGVSPEQICVLAFTNKAANHFKKQLLKKCPGAIRVTVSTFSRWCNQTMKKFSDLTILNANDAETLINRFIDSVGNQEICGSVSLRKKVVSVINHSTNFAKPHVPTSIKKLAPELLEYEESVCRVFLRYSKHKKRMRLQDFNDILLIMKTNLENVEFAKTLAQQQKYIFLDEAQDSSEVQWEILKALSQQKANIFCVGDPAQSIFGFRGAKVAVLEKFTMMFHNAKKFALRKCYRSNNGIVNFCNAIRQGISGTLSLAISQDKSQYLPVLKPVSDFTQAKAELLQDLKKIKALSTKKSVLVLSNYKKLIDELKEAAKEIIEGMDIIFTNTHKGKGLEANITLVFDTSLGKGKLSARKQEMCNLYVACSRAKDRLKVFYNPSCLPYYDTSKGQSKKASTTNILHDIHHSLYK</sequence>
<keyword evidence="8" id="KW-1185">Reference proteome</keyword>
<dbReference type="InterPro" id="IPR000212">
    <property type="entry name" value="DNA_helicase_UvrD/REP"/>
</dbReference>
<dbReference type="PROSITE" id="PS51198">
    <property type="entry name" value="UVRD_HELICASE_ATP_BIND"/>
    <property type="match status" value="1"/>
</dbReference>
<reference evidence="8" key="1">
    <citation type="journal article" date="2019" name="Int. J. Syst. Evol. Microbiol.">
        <title>The Global Catalogue of Microorganisms (GCM) 10K type strain sequencing project: providing services to taxonomists for standard genome sequencing and annotation.</title>
        <authorList>
            <consortium name="The Broad Institute Genomics Platform"/>
            <consortium name="The Broad Institute Genome Sequencing Center for Infectious Disease"/>
            <person name="Wu L."/>
            <person name="Ma J."/>
        </authorList>
    </citation>
    <scope>NUCLEOTIDE SEQUENCE [LARGE SCALE GENOMIC DNA]</scope>
    <source>
        <strain evidence="8">JCM 14331</strain>
    </source>
</reference>
<organism evidence="7 8">
    <name type="scientific">Rheinheimera aquimaris</name>
    <dbReference type="NCBI Taxonomy" id="412437"/>
    <lineage>
        <taxon>Bacteria</taxon>
        <taxon>Pseudomonadati</taxon>
        <taxon>Pseudomonadota</taxon>
        <taxon>Gammaproteobacteria</taxon>
        <taxon>Chromatiales</taxon>
        <taxon>Chromatiaceae</taxon>
        <taxon>Rheinheimera</taxon>
    </lineage>
</organism>
<proteinExistence type="predicted"/>
<dbReference type="InterPro" id="IPR027417">
    <property type="entry name" value="P-loop_NTPase"/>
</dbReference>
<feature type="domain" description="UvrD-like helicase ATP-binding" evidence="6">
    <location>
        <begin position="467"/>
        <end position="744"/>
    </location>
</feature>
<dbReference type="EMBL" id="BAAAEO010000004">
    <property type="protein sequence ID" value="GAA0560578.1"/>
    <property type="molecule type" value="Genomic_DNA"/>
</dbReference>
<keyword evidence="1 5" id="KW-0547">Nucleotide-binding</keyword>
<evidence type="ECO:0000256" key="3">
    <source>
        <dbReference type="ARBA" id="ARBA00022806"/>
    </source>
</evidence>
<evidence type="ECO:0000259" key="6">
    <source>
        <dbReference type="PROSITE" id="PS51198"/>
    </source>
</evidence>
<dbReference type="PANTHER" id="PTHR11070:SF30">
    <property type="entry name" value="F-BOX DNA HELICASE 1"/>
    <property type="match status" value="1"/>
</dbReference>
<dbReference type="CDD" id="cd17932">
    <property type="entry name" value="DEXQc_UvrD"/>
    <property type="match status" value="1"/>
</dbReference>
<feature type="binding site" evidence="5">
    <location>
        <begin position="488"/>
        <end position="495"/>
    </location>
    <ligand>
        <name>ATP</name>
        <dbReference type="ChEBI" id="CHEBI:30616"/>
    </ligand>
</feature>
<dbReference type="PANTHER" id="PTHR11070">
    <property type="entry name" value="UVRD / RECB / PCRA DNA HELICASE FAMILY MEMBER"/>
    <property type="match status" value="1"/>
</dbReference>
<dbReference type="InterPro" id="IPR013986">
    <property type="entry name" value="DExx_box_DNA_helicase_dom_sf"/>
</dbReference>
<dbReference type="InterPro" id="IPR014016">
    <property type="entry name" value="UvrD-like_ATP-bd"/>
</dbReference>
<keyword evidence="2 5" id="KW-0378">Hydrolase</keyword>
<protein>
    <recommendedName>
        <fullName evidence="6">UvrD-like helicase ATP-binding domain-containing protein</fullName>
    </recommendedName>
</protein>
<dbReference type="Gene3D" id="1.10.10.160">
    <property type="match status" value="1"/>
</dbReference>
<evidence type="ECO:0000256" key="2">
    <source>
        <dbReference type="ARBA" id="ARBA00022801"/>
    </source>
</evidence>
<accession>A0ABP3PC28</accession>
<evidence type="ECO:0000256" key="4">
    <source>
        <dbReference type="ARBA" id="ARBA00022840"/>
    </source>
</evidence>